<accession>A0A0D0DKE8</accession>
<dbReference type="InParanoid" id="A0A0D0DKE8"/>
<evidence type="ECO:0000313" key="2">
    <source>
        <dbReference type="EMBL" id="KIK91663.1"/>
    </source>
</evidence>
<dbReference type="HOGENOM" id="CLU_2961517_0_0_1"/>
<reference evidence="3" key="2">
    <citation type="submission" date="2015-01" db="EMBL/GenBank/DDBJ databases">
        <title>Evolutionary Origins and Diversification of the Mycorrhizal Mutualists.</title>
        <authorList>
            <consortium name="DOE Joint Genome Institute"/>
            <consortium name="Mycorrhizal Genomics Consortium"/>
            <person name="Kohler A."/>
            <person name="Kuo A."/>
            <person name="Nagy L.G."/>
            <person name="Floudas D."/>
            <person name="Copeland A."/>
            <person name="Barry K.W."/>
            <person name="Cichocki N."/>
            <person name="Veneault-Fourrey C."/>
            <person name="LaButti K."/>
            <person name="Lindquist E.A."/>
            <person name="Lipzen A."/>
            <person name="Lundell T."/>
            <person name="Morin E."/>
            <person name="Murat C."/>
            <person name="Riley R."/>
            <person name="Ohm R."/>
            <person name="Sun H."/>
            <person name="Tunlid A."/>
            <person name="Henrissat B."/>
            <person name="Grigoriev I.V."/>
            <person name="Hibbett D.S."/>
            <person name="Martin F."/>
        </authorList>
    </citation>
    <scope>NUCLEOTIDE SEQUENCE [LARGE SCALE GENOMIC DNA]</scope>
    <source>
        <strain evidence="3">Ve08.2h10</strain>
    </source>
</reference>
<keyword evidence="3" id="KW-1185">Reference proteome</keyword>
<evidence type="ECO:0000313" key="3">
    <source>
        <dbReference type="Proteomes" id="UP000054538"/>
    </source>
</evidence>
<feature type="region of interest" description="Disordered" evidence="1">
    <location>
        <begin position="1"/>
        <end position="27"/>
    </location>
</feature>
<dbReference type="AlphaFoldDB" id="A0A0D0DKE8"/>
<name>A0A0D0DKE8_9AGAM</name>
<organism evidence="2 3">
    <name type="scientific">Paxillus rubicundulus Ve08.2h10</name>
    <dbReference type="NCBI Taxonomy" id="930991"/>
    <lineage>
        <taxon>Eukaryota</taxon>
        <taxon>Fungi</taxon>
        <taxon>Dikarya</taxon>
        <taxon>Basidiomycota</taxon>
        <taxon>Agaricomycotina</taxon>
        <taxon>Agaricomycetes</taxon>
        <taxon>Agaricomycetidae</taxon>
        <taxon>Boletales</taxon>
        <taxon>Paxilineae</taxon>
        <taxon>Paxillaceae</taxon>
        <taxon>Paxillus</taxon>
    </lineage>
</organism>
<gene>
    <name evidence="2" type="ORF">PAXRUDRAFT_620361</name>
</gene>
<dbReference type="EMBL" id="KN825363">
    <property type="protein sequence ID" value="KIK91663.1"/>
    <property type="molecule type" value="Genomic_DNA"/>
</dbReference>
<evidence type="ECO:0000256" key="1">
    <source>
        <dbReference type="SAM" id="MobiDB-lite"/>
    </source>
</evidence>
<sequence>MSENAKTSLFTLSSGEDGRSSQGQNSPLQDCVKIIPFTASDQKPRLSPSLLFKKCAVGK</sequence>
<proteinExistence type="predicted"/>
<reference evidence="2 3" key="1">
    <citation type="submission" date="2014-04" db="EMBL/GenBank/DDBJ databases">
        <authorList>
            <consortium name="DOE Joint Genome Institute"/>
            <person name="Kuo A."/>
            <person name="Kohler A."/>
            <person name="Jargeat P."/>
            <person name="Nagy L.G."/>
            <person name="Floudas D."/>
            <person name="Copeland A."/>
            <person name="Barry K.W."/>
            <person name="Cichocki N."/>
            <person name="Veneault-Fourrey C."/>
            <person name="LaButti K."/>
            <person name="Lindquist E.A."/>
            <person name="Lipzen A."/>
            <person name="Lundell T."/>
            <person name="Morin E."/>
            <person name="Murat C."/>
            <person name="Sun H."/>
            <person name="Tunlid A."/>
            <person name="Henrissat B."/>
            <person name="Grigoriev I.V."/>
            <person name="Hibbett D.S."/>
            <person name="Martin F."/>
            <person name="Nordberg H.P."/>
            <person name="Cantor M.N."/>
            <person name="Hua S.X."/>
        </authorList>
    </citation>
    <scope>NUCLEOTIDE SEQUENCE [LARGE SCALE GENOMIC DNA]</scope>
    <source>
        <strain evidence="2 3">Ve08.2h10</strain>
    </source>
</reference>
<protein>
    <submittedName>
        <fullName evidence="2">Uncharacterized protein</fullName>
    </submittedName>
</protein>
<dbReference type="Proteomes" id="UP000054538">
    <property type="component" value="Unassembled WGS sequence"/>
</dbReference>